<comment type="subunit">
    <text evidence="2">Homodimer.</text>
</comment>
<dbReference type="CDD" id="cd10159">
    <property type="entry name" value="CsoR-like_DUF156_2"/>
    <property type="match status" value="1"/>
</dbReference>
<keyword evidence="7" id="KW-0238">DNA-binding</keyword>
<dbReference type="RefSeq" id="WP_092559935.1">
    <property type="nucleotide sequence ID" value="NZ_FOYZ01000004.1"/>
</dbReference>
<evidence type="ECO:0000256" key="1">
    <source>
        <dbReference type="ARBA" id="ARBA00004496"/>
    </source>
</evidence>
<dbReference type="OrthoDB" id="9811244at2"/>
<dbReference type="GO" id="GO:0003677">
    <property type="term" value="F:DNA binding"/>
    <property type="evidence" value="ECO:0007669"/>
    <property type="project" value="UniProtKB-KW"/>
</dbReference>
<dbReference type="Proteomes" id="UP000199659">
    <property type="component" value="Unassembled WGS sequence"/>
</dbReference>
<dbReference type="STRING" id="37658.SAMN05661086_01360"/>
<evidence type="ECO:0000256" key="3">
    <source>
        <dbReference type="ARBA" id="ARBA00022490"/>
    </source>
</evidence>
<reference evidence="7 8" key="1">
    <citation type="submission" date="2016-10" db="EMBL/GenBank/DDBJ databases">
        <authorList>
            <person name="de Groot N.N."/>
        </authorList>
    </citation>
    <scope>NUCLEOTIDE SEQUENCE [LARGE SCALE GENOMIC DNA]</scope>
    <source>
        <strain evidence="7 8">743A</strain>
    </source>
</reference>
<keyword evidence="8" id="KW-1185">Reference proteome</keyword>
<keyword evidence="3" id="KW-0963">Cytoplasm</keyword>
<dbReference type="GO" id="GO:0045892">
    <property type="term" value="P:negative regulation of DNA-templated transcription"/>
    <property type="evidence" value="ECO:0007669"/>
    <property type="project" value="UniProtKB-ARBA"/>
</dbReference>
<accession>A0A1I6J1T3</accession>
<evidence type="ECO:0000313" key="8">
    <source>
        <dbReference type="Proteomes" id="UP000199659"/>
    </source>
</evidence>
<organism evidence="7 8">
    <name type="scientific">Anaeromicropila populeti</name>
    <dbReference type="NCBI Taxonomy" id="37658"/>
    <lineage>
        <taxon>Bacteria</taxon>
        <taxon>Bacillati</taxon>
        <taxon>Bacillota</taxon>
        <taxon>Clostridia</taxon>
        <taxon>Lachnospirales</taxon>
        <taxon>Lachnospiraceae</taxon>
        <taxon>Anaeromicropila</taxon>
    </lineage>
</organism>
<comment type="subcellular location">
    <subcellularLocation>
        <location evidence="1">Cytoplasm</location>
    </subcellularLocation>
</comment>
<evidence type="ECO:0000256" key="5">
    <source>
        <dbReference type="ARBA" id="ARBA00039938"/>
    </source>
</evidence>
<evidence type="ECO:0000256" key="6">
    <source>
        <dbReference type="ARBA" id="ARBA00041544"/>
    </source>
</evidence>
<proteinExistence type="predicted"/>
<dbReference type="InterPro" id="IPR038390">
    <property type="entry name" value="Metal_Tscrpt_repr_sf"/>
</dbReference>
<dbReference type="Pfam" id="PF02583">
    <property type="entry name" value="Trns_repr_metal"/>
    <property type="match status" value="1"/>
</dbReference>
<name>A0A1I6J1T3_9FIRM</name>
<evidence type="ECO:0000256" key="2">
    <source>
        <dbReference type="ARBA" id="ARBA00011738"/>
    </source>
</evidence>
<dbReference type="GO" id="GO:0005737">
    <property type="term" value="C:cytoplasm"/>
    <property type="evidence" value="ECO:0007669"/>
    <property type="project" value="UniProtKB-SubCell"/>
</dbReference>
<dbReference type="PANTHER" id="PTHR33677">
    <property type="entry name" value="TRANSCRIPTIONAL REPRESSOR FRMR-RELATED"/>
    <property type="match status" value="1"/>
</dbReference>
<dbReference type="AlphaFoldDB" id="A0A1I6J1T3"/>
<dbReference type="GO" id="GO:0046872">
    <property type="term" value="F:metal ion binding"/>
    <property type="evidence" value="ECO:0007669"/>
    <property type="project" value="UniProtKB-KW"/>
</dbReference>
<sequence length="90" mass="10294">MNNEKKQVLQLLKTAKGQIDATIRMLEDERYCMDISNQIIASGALLKKANMLLLKQHMEHCVLEAFEHGNDKEKQIKIEEVISILSKIAD</sequence>
<evidence type="ECO:0000313" key="7">
    <source>
        <dbReference type="EMBL" id="SFR72889.1"/>
    </source>
</evidence>
<dbReference type="Gene3D" id="1.20.58.1000">
    <property type="entry name" value="Metal-sensitive repressor, helix protomer"/>
    <property type="match status" value="1"/>
</dbReference>
<gene>
    <name evidence="7" type="ORF">SAMN05661086_01360</name>
</gene>
<protein>
    <recommendedName>
        <fullName evidence="5">Copper-sensing transcriptional repressor CsoR</fullName>
    </recommendedName>
    <alternativeName>
        <fullName evidence="6">Copper-sensitive operon repressor</fullName>
    </alternativeName>
</protein>
<keyword evidence="4" id="KW-0479">Metal-binding</keyword>
<dbReference type="EMBL" id="FOYZ01000004">
    <property type="protein sequence ID" value="SFR72889.1"/>
    <property type="molecule type" value="Genomic_DNA"/>
</dbReference>
<dbReference type="PANTHER" id="PTHR33677:SF4">
    <property type="entry name" value="COPPER-SENSING TRANSCRIPTIONAL REPRESSOR CSOR"/>
    <property type="match status" value="1"/>
</dbReference>
<evidence type="ECO:0000256" key="4">
    <source>
        <dbReference type="ARBA" id="ARBA00022723"/>
    </source>
</evidence>
<dbReference type="InterPro" id="IPR003735">
    <property type="entry name" value="Metal_Tscrpt_repr"/>
</dbReference>